<dbReference type="PRINTS" id="PR00681">
    <property type="entry name" value="RIBOSOMALS1"/>
</dbReference>
<proteinExistence type="predicted"/>
<feature type="domain" description="S1 motif" evidence="1">
    <location>
        <begin position="17"/>
        <end position="84"/>
    </location>
</feature>
<dbReference type="Gene3D" id="2.40.50.140">
    <property type="entry name" value="Nucleic acid-binding proteins"/>
    <property type="match status" value="4"/>
</dbReference>
<sequence>MELLLKTVGGSRLFKAGDIIEGAVIERRTNRLFIDIGFQGSGIVYGREYYAAQDIIKNLKPGDIVSVKVVDPDNEDGYVELSLKEAGTEKNWSDLKKMLEQGEVLELPVQEANKGGLILEARGVKGFLPASQLSAKNYPRVEGGDKERIFQELQKLVGQKLTVKILDLSPAEDKLIFTERGRDLEGTRSALAKYKIGDVVEGEITGVVDFGAFMRFDEGAGLEGLIHVSEIDWSLVEDPREFLKLGERVSAKIIDIQGDKVSLSLKQLKEDPWVKIAEKYKKGDLVRARVTKFNPFGSFAQLESGIQGLVHISEFGTEIKMRSELELGKEYQFKILLIDPQEHRMSLGVLKEEKNETPPVPN</sequence>
<feature type="domain" description="S1 motif" evidence="1">
    <location>
        <begin position="197"/>
        <end position="266"/>
    </location>
</feature>
<feature type="domain" description="S1 motif" evidence="1">
    <location>
        <begin position="102"/>
        <end position="180"/>
    </location>
</feature>
<organism evidence="2 3">
    <name type="scientific">Candidatus Sungiibacteriota bacterium</name>
    <dbReference type="NCBI Taxonomy" id="2750080"/>
    <lineage>
        <taxon>Bacteria</taxon>
        <taxon>Candidatus Sungiibacteriota</taxon>
    </lineage>
</organism>
<protein>
    <submittedName>
        <fullName evidence="2">S1 RNA-binding domain-containing protein</fullName>
    </submittedName>
</protein>
<dbReference type="PANTHER" id="PTHR47559:SF1">
    <property type="entry name" value="OS03G0844900 PROTEIN"/>
    <property type="match status" value="1"/>
</dbReference>
<dbReference type="AlphaFoldDB" id="A0A7T5USK1"/>
<dbReference type="EMBL" id="CP066690">
    <property type="protein sequence ID" value="QQG45753.1"/>
    <property type="molecule type" value="Genomic_DNA"/>
</dbReference>
<dbReference type="GO" id="GO:0003676">
    <property type="term" value="F:nucleic acid binding"/>
    <property type="evidence" value="ECO:0007669"/>
    <property type="project" value="InterPro"/>
</dbReference>
<evidence type="ECO:0000313" key="3">
    <source>
        <dbReference type="Proteomes" id="UP000595618"/>
    </source>
</evidence>
<dbReference type="Proteomes" id="UP000595618">
    <property type="component" value="Chromosome"/>
</dbReference>
<dbReference type="PANTHER" id="PTHR47559">
    <property type="entry name" value="OS03G0844900 PROTEIN"/>
    <property type="match status" value="1"/>
</dbReference>
<accession>A0A7T5USK1</accession>
<evidence type="ECO:0000259" key="1">
    <source>
        <dbReference type="PROSITE" id="PS50126"/>
    </source>
</evidence>
<dbReference type="SUPFAM" id="SSF50249">
    <property type="entry name" value="Nucleic acid-binding proteins"/>
    <property type="match status" value="4"/>
</dbReference>
<dbReference type="InterPro" id="IPR035104">
    <property type="entry name" value="Ribosomal_protein_S1-like"/>
</dbReference>
<evidence type="ECO:0000313" key="2">
    <source>
        <dbReference type="EMBL" id="QQG45753.1"/>
    </source>
</evidence>
<reference evidence="2 3" key="1">
    <citation type="submission" date="2020-07" db="EMBL/GenBank/DDBJ databases">
        <title>Huge and variable diversity of episymbiotic CPR bacteria and DPANN archaea in groundwater ecosystems.</title>
        <authorList>
            <person name="He C.Y."/>
            <person name="Keren R."/>
            <person name="Whittaker M."/>
            <person name="Farag I.F."/>
            <person name="Doudna J."/>
            <person name="Cate J.H.D."/>
            <person name="Banfield J.F."/>
        </authorList>
    </citation>
    <scope>NUCLEOTIDE SEQUENCE [LARGE SCALE GENOMIC DNA]</scope>
    <source>
        <strain evidence="2">NC_groundwater_541_Ag_S-0.1um_46_50</strain>
    </source>
</reference>
<dbReference type="InterPro" id="IPR003029">
    <property type="entry name" value="S1_domain"/>
</dbReference>
<gene>
    <name evidence="2" type="ORF">HYW89_01655</name>
</gene>
<dbReference type="SMART" id="SM00316">
    <property type="entry name" value="S1"/>
    <property type="match status" value="4"/>
</dbReference>
<feature type="domain" description="S1 motif" evidence="1">
    <location>
        <begin position="283"/>
        <end position="350"/>
    </location>
</feature>
<dbReference type="Pfam" id="PF00575">
    <property type="entry name" value="S1"/>
    <property type="match status" value="3"/>
</dbReference>
<dbReference type="InterPro" id="IPR012340">
    <property type="entry name" value="NA-bd_OB-fold"/>
</dbReference>
<dbReference type="InterPro" id="IPR052757">
    <property type="entry name" value="Ribosomal_protein_S1"/>
</dbReference>
<name>A0A7T5USK1_9BACT</name>
<dbReference type="PROSITE" id="PS50126">
    <property type="entry name" value="S1"/>
    <property type="match status" value="4"/>
</dbReference>